<feature type="compositionally biased region" description="Polar residues" evidence="1">
    <location>
        <begin position="11"/>
        <end position="21"/>
    </location>
</feature>
<evidence type="ECO:0000313" key="2">
    <source>
        <dbReference type="EMBL" id="TYL39239.1"/>
    </source>
</evidence>
<dbReference type="Proteomes" id="UP000766904">
    <property type="component" value="Unassembled WGS sequence"/>
</dbReference>
<feature type="region of interest" description="Disordered" evidence="1">
    <location>
        <begin position="1"/>
        <end position="55"/>
    </location>
</feature>
<sequence length="84" mass="8588">MTAQLAKPRSAESSTTDTTQFPYGAEDTGLPLPTAHSRGVLRPRNASDAVGAAGSTDCPACDAETINGAGLFACTNCSWNGSLR</sequence>
<protein>
    <submittedName>
        <fullName evidence="2">Uncharacterized protein</fullName>
    </submittedName>
</protein>
<dbReference type="RefSeq" id="WP_148857382.1">
    <property type="nucleotide sequence ID" value="NZ_PHNJ01000003.1"/>
</dbReference>
<evidence type="ECO:0000313" key="3">
    <source>
        <dbReference type="Proteomes" id="UP000766904"/>
    </source>
</evidence>
<accession>A0A8J8Q7S7</accession>
<reference evidence="2" key="1">
    <citation type="submission" date="2017-11" db="EMBL/GenBank/DDBJ databases">
        <authorList>
            <person name="Kajale S.C."/>
            <person name="Sharma A."/>
        </authorList>
    </citation>
    <scope>NUCLEOTIDE SEQUENCE</scope>
    <source>
        <strain evidence="2">LS1_42</strain>
    </source>
</reference>
<name>A0A8J8Q7S7_9EURY</name>
<organism evidence="2 3">
    <name type="scientific">Natronococcus pandeyae</name>
    <dbReference type="NCBI Taxonomy" id="2055836"/>
    <lineage>
        <taxon>Archaea</taxon>
        <taxon>Methanobacteriati</taxon>
        <taxon>Methanobacteriota</taxon>
        <taxon>Stenosarchaea group</taxon>
        <taxon>Halobacteria</taxon>
        <taxon>Halobacteriales</taxon>
        <taxon>Natrialbaceae</taxon>
        <taxon>Natronococcus</taxon>
    </lineage>
</organism>
<keyword evidence="3" id="KW-1185">Reference proteome</keyword>
<comment type="caution">
    <text evidence="2">The sequence shown here is derived from an EMBL/GenBank/DDBJ whole genome shotgun (WGS) entry which is preliminary data.</text>
</comment>
<evidence type="ECO:0000256" key="1">
    <source>
        <dbReference type="SAM" id="MobiDB-lite"/>
    </source>
</evidence>
<dbReference type="OrthoDB" id="241883at2157"/>
<gene>
    <name evidence="2" type="ORF">CV102_08105</name>
</gene>
<dbReference type="AlphaFoldDB" id="A0A8J8Q7S7"/>
<proteinExistence type="predicted"/>
<dbReference type="EMBL" id="PHNJ01000003">
    <property type="protein sequence ID" value="TYL39239.1"/>
    <property type="molecule type" value="Genomic_DNA"/>
</dbReference>